<dbReference type="Gene3D" id="1.20.80.10">
    <property type="match status" value="1"/>
</dbReference>
<dbReference type="GO" id="GO:0000062">
    <property type="term" value="F:fatty-acyl-CoA binding"/>
    <property type="evidence" value="ECO:0007669"/>
    <property type="project" value="InterPro"/>
</dbReference>
<dbReference type="OMA" id="IACPAML"/>
<protein>
    <recommendedName>
        <fullName evidence="3">ACB domain-containing protein</fullName>
    </recommendedName>
</protein>
<feature type="domain" description="ACB" evidence="3">
    <location>
        <begin position="3"/>
        <end position="89"/>
    </location>
</feature>
<dbReference type="STRING" id="6832.A0A553P9Q4"/>
<accession>A0A553P9Q4</accession>
<dbReference type="OrthoDB" id="346910at2759"/>
<dbReference type="PANTHER" id="PTHR23310:SF62">
    <property type="entry name" value="ACYL-COA BINDING PROTEIN 1, ISOFORM A"/>
    <property type="match status" value="1"/>
</dbReference>
<dbReference type="InterPro" id="IPR000582">
    <property type="entry name" value="Acyl-CoA-binding_protein"/>
</dbReference>
<dbReference type="InterPro" id="IPR014352">
    <property type="entry name" value="FERM/acyl-CoA-bd_prot_sf"/>
</dbReference>
<sequence>MGLTEDFEQAAKEVSEKINKTMTDDELKEIYAFYKQGSVGDINTERPGMLDFKGKAKWDAWNSKKGMAQDKAKEEYIAFAKKMMEKHGTRA</sequence>
<dbReference type="InterPro" id="IPR035984">
    <property type="entry name" value="Acyl-CoA-binding_sf"/>
</dbReference>
<evidence type="ECO:0000259" key="3">
    <source>
        <dbReference type="PROSITE" id="PS51228"/>
    </source>
</evidence>
<organism evidence="4 5">
    <name type="scientific">Tigriopus californicus</name>
    <name type="common">Marine copepod</name>
    <dbReference type="NCBI Taxonomy" id="6832"/>
    <lineage>
        <taxon>Eukaryota</taxon>
        <taxon>Metazoa</taxon>
        <taxon>Ecdysozoa</taxon>
        <taxon>Arthropoda</taxon>
        <taxon>Crustacea</taxon>
        <taxon>Multicrustacea</taxon>
        <taxon>Hexanauplia</taxon>
        <taxon>Copepoda</taxon>
        <taxon>Harpacticoida</taxon>
        <taxon>Harpacticidae</taxon>
        <taxon>Tigriopus</taxon>
    </lineage>
</organism>
<evidence type="ECO:0000256" key="1">
    <source>
        <dbReference type="ARBA" id="ARBA00005567"/>
    </source>
</evidence>
<dbReference type="SUPFAM" id="SSF47027">
    <property type="entry name" value="Acyl-CoA binding protein"/>
    <property type="match status" value="1"/>
</dbReference>
<dbReference type="PROSITE" id="PS51228">
    <property type="entry name" value="ACB_2"/>
    <property type="match status" value="1"/>
</dbReference>
<keyword evidence="5" id="KW-1185">Reference proteome</keyword>
<gene>
    <name evidence="4" type="ORF">TCAL_16864</name>
</gene>
<dbReference type="AlphaFoldDB" id="A0A553P9Q4"/>
<keyword evidence="2" id="KW-0446">Lipid-binding</keyword>
<dbReference type="Proteomes" id="UP000318571">
    <property type="component" value="Chromosome 2"/>
</dbReference>
<comment type="similarity">
    <text evidence="1">Belongs to the ACBP family.</text>
</comment>
<dbReference type="Pfam" id="PF00887">
    <property type="entry name" value="ACBP"/>
    <property type="match status" value="1"/>
</dbReference>
<proteinExistence type="inferred from homology"/>
<dbReference type="PRINTS" id="PR00689">
    <property type="entry name" value="ACOABINDINGP"/>
</dbReference>
<comment type="caution">
    <text evidence="4">The sequence shown here is derived from an EMBL/GenBank/DDBJ whole genome shotgun (WGS) entry which is preliminary data.</text>
</comment>
<evidence type="ECO:0000313" key="5">
    <source>
        <dbReference type="Proteomes" id="UP000318571"/>
    </source>
</evidence>
<dbReference type="EMBL" id="VCGU01000005">
    <property type="protein sequence ID" value="TRY74398.1"/>
    <property type="molecule type" value="Genomic_DNA"/>
</dbReference>
<dbReference type="PANTHER" id="PTHR23310">
    <property type="entry name" value="ACYL-COA-BINDING PROTEIN, ACBP"/>
    <property type="match status" value="1"/>
</dbReference>
<evidence type="ECO:0000256" key="2">
    <source>
        <dbReference type="ARBA" id="ARBA00023121"/>
    </source>
</evidence>
<dbReference type="GO" id="GO:0006631">
    <property type="term" value="P:fatty acid metabolic process"/>
    <property type="evidence" value="ECO:0007669"/>
    <property type="project" value="TreeGrafter"/>
</dbReference>
<name>A0A553P9Q4_TIGCA</name>
<evidence type="ECO:0000313" key="4">
    <source>
        <dbReference type="EMBL" id="TRY74398.1"/>
    </source>
</evidence>
<reference evidence="4 5" key="1">
    <citation type="journal article" date="2018" name="Nat. Ecol. Evol.">
        <title>Genomic signatures of mitonuclear coevolution across populations of Tigriopus californicus.</title>
        <authorList>
            <person name="Barreto F.S."/>
            <person name="Watson E.T."/>
            <person name="Lima T.G."/>
            <person name="Willett C.S."/>
            <person name="Edmands S."/>
            <person name="Li W."/>
            <person name="Burton R.S."/>
        </authorList>
    </citation>
    <scope>NUCLEOTIDE SEQUENCE [LARGE SCALE GENOMIC DNA]</scope>
    <source>
        <strain evidence="4 5">San Diego</strain>
    </source>
</reference>